<comment type="function">
    <text evidence="17">Catalyzes the dehydration of the S-form of NAD(P)HX at the expense of ADP, which is converted to AMP. Together with NAD(P)HX epimerase, which catalyzes the epimerization of the S- and R-forms, the enzyme allows the repair of both epimers of NAD(P)HX, a damaged form of NAD(P)H that is a result of enzymatic or heat-dependent hydration.</text>
</comment>
<dbReference type="InterPro" id="IPR030677">
    <property type="entry name" value="Nnr"/>
</dbReference>
<evidence type="ECO:0000256" key="9">
    <source>
        <dbReference type="ARBA" id="ARBA00022958"/>
    </source>
</evidence>
<dbReference type="EC" id="5.1.99.6" evidence="19"/>
<dbReference type="STRING" id="398512.Bccel_2665"/>
<evidence type="ECO:0000256" key="19">
    <source>
        <dbReference type="PIRNR" id="PIRNR017184"/>
    </source>
</evidence>
<feature type="binding site" evidence="17">
    <location>
        <begin position="425"/>
        <end position="429"/>
    </location>
    <ligand>
        <name>AMP</name>
        <dbReference type="ChEBI" id="CHEBI:456215"/>
    </ligand>
</feature>
<comment type="cofactor">
    <cofactor evidence="17">
        <name>Mg(2+)</name>
        <dbReference type="ChEBI" id="CHEBI:18420"/>
    </cofactor>
</comment>
<protein>
    <recommendedName>
        <fullName evidence="19">Bifunctional NAD(P)H-hydrate repair enzyme</fullName>
    </recommendedName>
    <alternativeName>
        <fullName evidence="19">Nicotinamide nucleotide repair protein</fullName>
    </alternativeName>
    <domain>
        <recommendedName>
            <fullName evidence="19">ADP-dependent (S)-NAD(P)H-hydrate dehydratase</fullName>
            <ecNumber evidence="19">4.2.1.136</ecNumber>
        </recommendedName>
        <alternativeName>
            <fullName evidence="19">ADP-dependent NAD(P)HX dehydratase</fullName>
        </alternativeName>
    </domain>
    <domain>
        <recommendedName>
            <fullName evidence="19">NAD(P)H-hydrate epimerase</fullName>
            <ecNumber evidence="19">5.1.99.6</ecNumber>
        </recommendedName>
    </domain>
</protein>
<comment type="function">
    <text evidence="18">Catalyzes the epimerization of the S- and R-forms of NAD(P)HX, a damaged form of NAD(P)H that is a result of enzymatic or heat-dependent hydration. This is a prerequisite for the S-specific NAD(P)H-hydrate dehydratase to allow the repair of both epimers of NAD(P)HX.</text>
</comment>
<keyword evidence="13" id="KW-0511">Multifunctional enzyme</keyword>
<feature type="domain" description="YjeF N-terminal" evidence="21">
    <location>
        <begin position="9"/>
        <end position="221"/>
    </location>
</feature>
<keyword evidence="8 17" id="KW-0521">NADP</keyword>
<feature type="binding site" evidence="18">
    <location>
        <begin position="135"/>
        <end position="141"/>
    </location>
    <ligand>
        <name>(6S)-NADPHX</name>
        <dbReference type="ChEBI" id="CHEBI:64076"/>
    </ligand>
</feature>
<evidence type="ECO:0000313" key="23">
    <source>
        <dbReference type="Proteomes" id="UP000036923"/>
    </source>
</evidence>
<dbReference type="Pfam" id="PF03853">
    <property type="entry name" value="YjeF_N"/>
    <property type="match status" value="1"/>
</dbReference>
<evidence type="ECO:0000313" key="22">
    <source>
        <dbReference type="EMBL" id="KNY27394.1"/>
    </source>
</evidence>
<comment type="subunit">
    <text evidence="17">Homotetramer.</text>
</comment>
<comment type="similarity">
    <text evidence="18">Belongs to the NnrE/AIBP family.</text>
</comment>
<dbReference type="NCBIfam" id="TIGR00196">
    <property type="entry name" value="yjeF_cterm"/>
    <property type="match status" value="1"/>
</dbReference>
<evidence type="ECO:0000256" key="6">
    <source>
        <dbReference type="ARBA" id="ARBA00022741"/>
    </source>
</evidence>
<keyword evidence="23" id="KW-1185">Reference proteome</keyword>
<keyword evidence="6 17" id="KW-0547">Nucleotide-binding</keyword>
<reference evidence="23" key="1">
    <citation type="submission" date="2015-07" db="EMBL/GenBank/DDBJ databases">
        <title>Near-Complete Genome Sequence of the Cellulolytic Bacterium Bacteroides (Pseudobacteroides) cellulosolvens ATCC 35603.</title>
        <authorList>
            <person name="Dassa B."/>
            <person name="Utturkar S.M."/>
            <person name="Klingeman D.M."/>
            <person name="Hurt R.A."/>
            <person name="Keller M."/>
            <person name="Xu J."/>
            <person name="Reddy Y.H.K."/>
            <person name="Borovok I."/>
            <person name="Grinberg I.R."/>
            <person name="Lamed R."/>
            <person name="Zhivin O."/>
            <person name="Bayer E.A."/>
            <person name="Brown S.D."/>
        </authorList>
    </citation>
    <scope>NUCLEOTIDE SEQUENCE [LARGE SCALE GENOMIC DNA]</scope>
    <source>
        <strain evidence="23">DSM 2933</strain>
    </source>
</reference>
<gene>
    <name evidence="17" type="primary">nnrD</name>
    <name evidence="18" type="synonym">nnrE</name>
    <name evidence="22" type="ORF">Bccel_2665</name>
</gene>
<organism evidence="22 23">
    <name type="scientific">Pseudobacteroides cellulosolvens ATCC 35603 = DSM 2933</name>
    <dbReference type="NCBI Taxonomy" id="398512"/>
    <lineage>
        <taxon>Bacteria</taxon>
        <taxon>Bacillati</taxon>
        <taxon>Bacillota</taxon>
        <taxon>Clostridia</taxon>
        <taxon>Eubacteriales</taxon>
        <taxon>Oscillospiraceae</taxon>
        <taxon>Pseudobacteroides</taxon>
    </lineage>
</organism>
<accession>A0A0L6JNP9</accession>
<evidence type="ECO:0000256" key="10">
    <source>
        <dbReference type="ARBA" id="ARBA00023027"/>
    </source>
</evidence>
<sequence length="519" mass="54790">MKVATPEQIGRMDTEAITKIGIPGIVLMENAALKVVEEIVKSVGNLKEKKAVVLAGKGNNGGDAFAVARHLHNIGAKVLVFITSKKSEIKNDAEINLKIIERINIETVEIISENEVLKFKEELEACDVIIDGIFGTGFKGQISGIIDEVVEFVNSSSKYVVAIDIPSGVNGETGKVLGRCIKAHKTITFSYPKIGLLINPGCEYTGELVIADIGIPKIISDAVNMETTLIDESHVSGIIPERCRESSKGNYGRVLIVSGSTGMTGSGCLCAKAALRSGSGLVYLGVPSSLRDIYGTQLVEPIVIPLEDKGKGYLSKESINEIIKEMERMDAAAIGPGVSSRQDISDLMGELIISATIPLVLDADALNAVSKDVGVLRKSKVPVIVTPHPGEMSRLTGISIADIQKDRIKHARDFSGKYNVITVLKGAKTIIATPDGRIYINPTGNPGMSTAGTGDVLTGIITGFLGQGFASEDAAAAGVFLHGLAGDIAAAKKGEYGLIAGDLIDELPHAINKILQKKG</sequence>
<comment type="catalytic activity">
    <reaction evidence="1 18 19">
        <text>(6R)-NADHX = (6S)-NADHX</text>
        <dbReference type="Rhea" id="RHEA:32215"/>
        <dbReference type="ChEBI" id="CHEBI:64074"/>
        <dbReference type="ChEBI" id="CHEBI:64075"/>
        <dbReference type="EC" id="5.1.99.6"/>
    </reaction>
</comment>
<dbReference type="PROSITE" id="PS51383">
    <property type="entry name" value="YJEF_C_3"/>
    <property type="match status" value="1"/>
</dbReference>
<dbReference type="GO" id="GO:0052856">
    <property type="term" value="F:NAD(P)HX epimerase activity"/>
    <property type="evidence" value="ECO:0007669"/>
    <property type="project" value="UniProtKB-UniRule"/>
</dbReference>
<dbReference type="SUPFAM" id="SSF64153">
    <property type="entry name" value="YjeF N-terminal domain-like"/>
    <property type="match status" value="1"/>
</dbReference>
<evidence type="ECO:0000256" key="17">
    <source>
        <dbReference type="HAMAP-Rule" id="MF_01965"/>
    </source>
</evidence>
<evidence type="ECO:0000259" key="20">
    <source>
        <dbReference type="PROSITE" id="PS51383"/>
    </source>
</evidence>
<dbReference type="EMBL" id="LGTC01000001">
    <property type="protein sequence ID" value="KNY27394.1"/>
    <property type="molecule type" value="Genomic_DNA"/>
</dbReference>
<dbReference type="RefSeq" id="WP_036942817.1">
    <property type="nucleotide sequence ID" value="NZ_JQKC01000019.1"/>
</dbReference>
<dbReference type="EC" id="4.2.1.136" evidence="19"/>
<dbReference type="GO" id="GO:0110051">
    <property type="term" value="P:metabolite repair"/>
    <property type="evidence" value="ECO:0007669"/>
    <property type="project" value="TreeGrafter"/>
</dbReference>
<dbReference type="InterPro" id="IPR017953">
    <property type="entry name" value="Carbohydrate_kinase_pred_CS"/>
</dbReference>
<comment type="similarity">
    <text evidence="3 19">In the N-terminal section; belongs to the NnrE/AIBP family.</text>
</comment>
<dbReference type="GO" id="GO:0052855">
    <property type="term" value="F:ADP-dependent NAD(P)H-hydrate dehydratase activity"/>
    <property type="evidence" value="ECO:0007669"/>
    <property type="project" value="UniProtKB-UniRule"/>
</dbReference>
<evidence type="ECO:0000256" key="14">
    <source>
        <dbReference type="ARBA" id="ARBA00025153"/>
    </source>
</evidence>
<feature type="domain" description="YjeF C-terminal" evidence="20">
    <location>
        <begin position="231"/>
        <end position="514"/>
    </location>
</feature>
<dbReference type="HAMAP" id="MF_01965">
    <property type="entry name" value="NADHX_dehydratase"/>
    <property type="match status" value="1"/>
</dbReference>
<keyword evidence="10 17" id="KW-0520">NAD</keyword>
<dbReference type="HAMAP" id="MF_01966">
    <property type="entry name" value="NADHX_epimerase"/>
    <property type="match status" value="1"/>
</dbReference>
<dbReference type="NCBIfam" id="TIGR00197">
    <property type="entry name" value="yjeF_nterm"/>
    <property type="match status" value="1"/>
</dbReference>
<dbReference type="InterPro" id="IPR036652">
    <property type="entry name" value="YjeF_N_dom_sf"/>
</dbReference>
<dbReference type="eggNOG" id="COG0062">
    <property type="taxonomic scope" value="Bacteria"/>
</dbReference>
<comment type="function">
    <text evidence="14 19">Bifunctional enzyme that catalyzes the epimerization of the S- and R-forms of NAD(P)HX and the dehydration of the S-form of NAD(P)HX at the expense of ADP, which is converted to AMP. This allows the repair of both epimers of NAD(P)HX, a damaged form of NAD(P)H that is a result of enzymatic or heat-dependent hydration.</text>
</comment>
<comment type="catalytic activity">
    <reaction evidence="15 17 19">
        <text>(6S)-NADHX + ADP = AMP + phosphate + NADH + H(+)</text>
        <dbReference type="Rhea" id="RHEA:32223"/>
        <dbReference type="ChEBI" id="CHEBI:15378"/>
        <dbReference type="ChEBI" id="CHEBI:43474"/>
        <dbReference type="ChEBI" id="CHEBI:57945"/>
        <dbReference type="ChEBI" id="CHEBI:64074"/>
        <dbReference type="ChEBI" id="CHEBI:456215"/>
        <dbReference type="ChEBI" id="CHEBI:456216"/>
        <dbReference type="EC" id="4.2.1.136"/>
    </reaction>
</comment>
<dbReference type="InterPro" id="IPR004443">
    <property type="entry name" value="YjeF_N_dom"/>
</dbReference>
<evidence type="ECO:0000256" key="16">
    <source>
        <dbReference type="ARBA" id="ARBA00049209"/>
    </source>
</evidence>
<feature type="binding site" evidence="18">
    <location>
        <position position="131"/>
    </location>
    <ligand>
        <name>K(+)</name>
        <dbReference type="ChEBI" id="CHEBI:29103"/>
    </ligand>
</feature>
<dbReference type="AlphaFoldDB" id="A0A0L6JNP9"/>
<dbReference type="PIRSF" id="PIRSF017184">
    <property type="entry name" value="Nnr"/>
    <property type="match status" value="1"/>
</dbReference>
<feature type="binding site" evidence="18">
    <location>
        <position position="60"/>
    </location>
    <ligand>
        <name>K(+)</name>
        <dbReference type="ChEBI" id="CHEBI:29103"/>
    </ligand>
</feature>
<dbReference type="CDD" id="cd01171">
    <property type="entry name" value="YXKO-related"/>
    <property type="match status" value="1"/>
</dbReference>
<dbReference type="OrthoDB" id="9806925at2"/>
<evidence type="ECO:0000256" key="7">
    <source>
        <dbReference type="ARBA" id="ARBA00022840"/>
    </source>
</evidence>
<dbReference type="InterPro" id="IPR000631">
    <property type="entry name" value="CARKD"/>
</dbReference>
<keyword evidence="9 18" id="KW-0630">Potassium</keyword>
<dbReference type="Pfam" id="PF01256">
    <property type="entry name" value="Carb_kinase"/>
    <property type="match status" value="1"/>
</dbReference>
<feature type="binding site" evidence="17">
    <location>
        <position position="455"/>
    </location>
    <ligand>
        <name>(6S)-NADPHX</name>
        <dbReference type="ChEBI" id="CHEBI:64076"/>
    </ligand>
</feature>
<dbReference type="Gene3D" id="3.40.50.10260">
    <property type="entry name" value="YjeF N-terminal domain"/>
    <property type="match status" value="1"/>
</dbReference>
<feature type="binding site" evidence="18">
    <location>
        <begin position="59"/>
        <end position="63"/>
    </location>
    <ligand>
        <name>(6S)-NADPHX</name>
        <dbReference type="ChEBI" id="CHEBI:64076"/>
    </ligand>
</feature>
<dbReference type="FunFam" id="3.40.50.10260:FF:000003">
    <property type="entry name" value="Multifunctional fusion protein"/>
    <property type="match status" value="1"/>
</dbReference>
<dbReference type="GO" id="GO:0046872">
    <property type="term" value="F:metal ion binding"/>
    <property type="evidence" value="ECO:0007669"/>
    <property type="project" value="UniProtKB-UniRule"/>
</dbReference>
<dbReference type="PROSITE" id="PS51385">
    <property type="entry name" value="YJEF_N"/>
    <property type="match status" value="1"/>
</dbReference>
<feature type="binding site" evidence="17">
    <location>
        <position position="454"/>
    </location>
    <ligand>
        <name>AMP</name>
        <dbReference type="ChEBI" id="CHEBI:456215"/>
    </ligand>
</feature>
<dbReference type="PATRIC" id="fig|398512.5.peg.2774"/>
<comment type="catalytic activity">
    <reaction evidence="16 17 19">
        <text>(6S)-NADPHX + ADP = AMP + phosphate + NADPH + H(+)</text>
        <dbReference type="Rhea" id="RHEA:32235"/>
        <dbReference type="ChEBI" id="CHEBI:15378"/>
        <dbReference type="ChEBI" id="CHEBI:43474"/>
        <dbReference type="ChEBI" id="CHEBI:57783"/>
        <dbReference type="ChEBI" id="CHEBI:64076"/>
        <dbReference type="ChEBI" id="CHEBI:456215"/>
        <dbReference type="ChEBI" id="CHEBI:456216"/>
        <dbReference type="EC" id="4.2.1.136"/>
    </reaction>
</comment>
<evidence type="ECO:0000256" key="2">
    <source>
        <dbReference type="ARBA" id="ARBA00000909"/>
    </source>
</evidence>
<keyword evidence="11 18" id="KW-0413">Isomerase</keyword>
<feature type="binding site" evidence="17">
    <location>
        <position position="388"/>
    </location>
    <ligand>
        <name>(6S)-NADPHX</name>
        <dbReference type="ChEBI" id="CHEBI:64076"/>
    </ligand>
</feature>
<evidence type="ECO:0000256" key="4">
    <source>
        <dbReference type="ARBA" id="ARBA00009524"/>
    </source>
</evidence>
<comment type="similarity">
    <text evidence="4 19">In the C-terminal section; belongs to the NnrD/CARKD family.</text>
</comment>
<feature type="binding site" evidence="18">
    <location>
        <position position="167"/>
    </location>
    <ligand>
        <name>K(+)</name>
        <dbReference type="ChEBI" id="CHEBI:29103"/>
    </ligand>
</feature>
<comment type="similarity">
    <text evidence="17">Belongs to the NnrD/CARKD family.</text>
</comment>
<comment type="cofactor">
    <cofactor evidence="18 19">
        <name>K(+)</name>
        <dbReference type="ChEBI" id="CHEBI:29103"/>
    </cofactor>
    <text evidence="18 19">Binds 1 potassium ion per subunit.</text>
</comment>
<dbReference type="SUPFAM" id="SSF53613">
    <property type="entry name" value="Ribokinase-like"/>
    <property type="match status" value="1"/>
</dbReference>
<evidence type="ECO:0000256" key="8">
    <source>
        <dbReference type="ARBA" id="ARBA00022857"/>
    </source>
</evidence>
<evidence type="ECO:0000256" key="11">
    <source>
        <dbReference type="ARBA" id="ARBA00023235"/>
    </source>
</evidence>
<evidence type="ECO:0000256" key="3">
    <source>
        <dbReference type="ARBA" id="ARBA00006001"/>
    </source>
</evidence>
<dbReference type="eggNOG" id="COG0063">
    <property type="taxonomic scope" value="Bacteria"/>
</dbReference>
<feature type="binding site" evidence="18">
    <location>
        <position position="164"/>
    </location>
    <ligand>
        <name>(6S)-NADPHX</name>
        <dbReference type="ChEBI" id="CHEBI:64076"/>
    </ligand>
</feature>
<evidence type="ECO:0000256" key="18">
    <source>
        <dbReference type="HAMAP-Rule" id="MF_01966"/>
    </source>
</evidence>
<proteinExistence type="inferred from homology"/>
<dbReference type="Proteomes" id="UP000036923">
    <property type="component" value="Unassembled WGS sequence"/>
</dbReference>
<dbReference type="PANTHER" id="PTHR12592:SF0">
    <property type="entry name" value="ATP-DEPENDENT (S)-NAD(P)H-HYDRATE DEHYDRATASE"/>
    <property type="match status" value="1"/>
</dbReference>
<name>A0A0L6JNP9_9FIRM</name>
<keyword evidence="12 17" id="KW-0456">Lyase</keyword>
<comment type="catalytic activity">
    <reaction evidence="2 18 19">
        <text>(6R)-NADPHX = (6S)-NADPHX</text>
        <dbReference type="Rhea" id="RHEA:32227"/>
        <dbReference type="ChEBI" id="CHEBI:64076"/>
        <dbReference type="ChEBI" id="CHEBI:64077"/>
        <dbReference type="EC" id="5.1.99.6"/>
    </reaction>
</comment>
<evidence type="ECO:0000256" key="1">
    <source>
        <dbReference type="ARBA" id="ARBA00000013"/>
    </source>
</evidence>
<keyword evidence="7 17" id="KW-0067">ATP-binding</keyword>
<dbReference type="Gene3D" id="3.40.1190.20">
    <property type="match status" value="1"/>
</dbReference>
<feature type="binding site" evidence="17">
    <location>
        <position position="337"/>
    </location>
    <ligand>
        <name>(6S)-NADPHX</name>
        <dbReference type="ChEBI" id="CHEBI:64076"/>
    </ligand>
</feature>
<comment type="caution">
    <text evidence="17">Lacks conserved residue(s) required for the propagation of feature annotation.</text>
</comment>
<dbReference type="PROSITE" id="PS01050">
    <property type="entry name" value="YJEF_C_2"/>
    <property type="match status" value="1"/>
</dbReference>
<evidence type="ECO:0000256" key="5">
    <source>
        <dbReference type="ARBA" id="ARBA00022723"/>
    </source>
</evidence>
<evidence type="ECO:0000256" key="12">
    <source>
        <dbReference type="ARBA" id="ARBA00023239"/>
    </source>
</evidence>
<dbReference type="GO" id="GO:0005524">
    <property type="term" value="F:ATP binding"/>
    <property type="evidence" value="ECO:0007669"/>
    <property type="project" value="UniProtKB-UniRule"/>
</dbReference>
<evidence type="ECO:0000259" key="21">
    <source>
        <dbReference type="PROSITE" id="PS51385"/>
    </source>
</evidence>
<keyword evidence="5 18" id="KW-0479">Metal-binding</keyword>
<evidence type="ECO:0000256" key="15">
    <source>
        <dbReference type="ARBA" id="ARBA00048238"/>
    </source>
</evidence>
<dbReference type="PANTHER" id="PTHR12592">
    <property type="entry name" value="ATP-DEPENDENT (S)-NAD(P)H-HYDRATE DEHYDRATASE FAMILY MEMBER"/>
    <property type="match status" value="1"/>
</dbReference>
<dbReference type="GO" id="GO:0046496">
    <property type="term" value="P:nicotinamide nucleotide metabolic process"/>
    <property type="evidence" value="ECO:0007669"/>
    <property type="project" value="UniProtKB-UniRule"/>
</dbReference>
<dbReference type="InterPro" id="IPR029056">
    <property type="entry name" value="Ribokinase-like"/>
</dbReference>
<comment type="caution">
    <text evidence="22">The sequence shown here is derived from an EMBL/GenBank/DDBJ whole genome shotgun (WGS) entry which is preliminary data.</text>
</comment>
<evidence type="ECO:0000256" key="13">
    <source>
        <dbReference type="ARBA" id="ARBA00023268"/>
    </source>
</evidence>